<dbReference type="RefSeq" id="WP_345929820.1">
    <property type="nucleotide sequence ID" value="NZ_JBDIVF010000012.1"/>
</dbReference>
<dbReference type="EMBL" id="JBEWLZ010000015">
    <property type="protein sequence ID" value="MET1491749.1"/>
    <property type="molecule type" value="Genomic_DNA"/>
</dbReference>
<sequence length="200" mass="21189">MQAPVSIFGLLLAAGSARRFGGNKLLERLPDGEPVLLASARKLAAATDRCIVLLRPAQHAERELLHAQGIEVLEVPDAGAGMGVTLARGVQATPGAGGWLVALADMPCIRDETLRYITRALREGAPLAAPFHQGRRGHPVGFSTVWQQALMTLEGDEGARHLLRAHQDSITHVPVNDPGCLFDIDTPGDLRELSSGSACA</sequence>
<dbReference type="InterPro" id="IPR029044">
    <property type="entry name" value="Nucleotide-diphossugar_trans"/>
</dbReference>
<name>A0ABV2CUY4_9RHOO</name>
<dbReference type="Gene3D" id="3.90.550.10">
    <property type="entry name" value="Spore Coat Polysaccharide Biosynthesis Protein SpsA, Chain A"/>
    <property type="match status" value="1"/>
</dbReference>
<protein>
    <submittedName>
        <fullName evidence="3">Nucleotidyltransferase family protein</fullName>
    </submittedName>
</protein>
<evidence type="ECO:0000313" key="4">
    <source>
        <dbReference type="Proteomes" id="UP001548590"/>
    </source>
</evidence>
<dbReference type="SUPFAM" id="SSF53448">
    <property type="entry name" value="Nucleotide-diphospho-sugar transferases"/>
    <property type="match status" value="1"/>
</dbReference>
<proteinExistence type="predicted"/>
<dbReference type="CDD" id="cd04182">
    <property type="entry name" value="GT_2_like_f"/>
    <property type="match status" value="1"/>
</dbReference>
<dbReference type="InterPro" id="IPR025877">
    <property type="entry name" value="MobA-like_NTP_Trfase"/>
</dbReference>
<dbReference type="PANTHER" id="PTHR43777">
    <property type="entry name" value="MOLYBDENUM COFACTOR CYTIDYLYLTRANSFERASE"/>
    <property type="match status" value="1"/>
</dbReference>
<dbReference type="PANTHER" id="PTHR43777:SF1">
    <property type="entry name" value="MOLYBDENUM COFACTOR CYTIDYLYLTRANSFERASE"/>
    <property type="match status" value="1"/>
</dbReference>
<dbReference type="Proteomes" id="UP001548590">
    <property type="component" value="Unassembled WGS sequence"/>
</dbReference>
<gene>
    <name evidence="3" type="ORF">ABVT11_18060</name>
</gene>
<keyword evidence="1" id="KW-0460">Magnesium</keyword>
<keyword evidence="4" id="KW-1185">Reference proteome</keyword>
<feature type="domain" description="MobA-like NTP transferase" evidence="2">
    <location>
        <begin position="9"/>
        <end position="167"/>
    </location>
</feature>
<evidence type="ECO:0000256" key="1">
    <source>
        <dbReference type="ARBA" id="ARBA00022842"/>
    </source>
</evidence>
<dbReference type="Pfam" id="PF12804">
    <property type="entry name" value="NTP_transf_3"/>
    <property type="match status" value="1"/>
</dbReference>
<reference evidence="3 4" key="1">
    <citation type="submission" date="2024-07" db="EMBL/GenBank/DDBJ databases">
        <title>Uliginosibacterium paludis KCTC:42655.</title>
        <authorList>
            <person name="Kim M.K."/>
        </authorList>
    </citation>
    <scope>NUCLEOTIDE SEQUENCE [LARGE SCALE GENOMIC DNA]</scope>
    <source>
        <strain evidence="3 4">KCTC 42655</strain>
    </source>
</reference>
<comment type="caution">
    <text evidence="3">The sequence shown here is derived from an EMBL/GenBank/DDBJ whole genome shotgun (WGS) entry which is preliminary data.</text>
</comment>
<evidence type="ECO:0000259" key="2">
    <source>
        <dbReference type="Pfam" id="PF12804"/>
    </source>
</evidence>
<evidence type="ECO:0000313" key="3">
    <source>
        <dbReference type="EMBL" id="MET1491749.1"/>
    </source>
</evidence>
<organism evidence="3 4">
    <name type="scientific">Uliginosibacterium paludis</name>
    <dbReference type="NCBI Taxonomy" id="1615952"/>
    <lineage>
        <taxon>Bacteria</taxon>
        <taxon>Pseudomonadati</taxon>
        <taxon>Pseudomonadota</taxon>
        <taxon>Betaproteobacteria</taxon>
        <taxon>Rhodocyclales</taxon>
        <taxon>Zoogloeaceae</taxon>
        <taxon>Uliginosibacterium</taxon>
    </lineage>
</organism>
<accession>A0ABV2CUY4</accession>